<feature type="transmembrane region" description="Helical" evidence="7">
    <location>
        <begin position="188"/>
        <end position="206"/>
    </location>
</feature>
<evidence type="ECO:0000256" key="4">
    <source>
        <dbReference type="ARBA" id="ARBA00022692"/>
    </source>
</evidence>
<accession>A0ABQ0E0L1</accession>
<evidence type="ECO:0000313" key="8">
    <source>
        <dbReference type="EMBL" id="GAB1251204.1"/>
    </source>
</evidence>
<evidence type="ECO:0000256" key="5">
    <source>
        <dbReference type="ARBA" id="ARBA00022989"/>
    </source>
</evidence>
<evidence type="ECO:0000256" key="6">
    <source>
        <dbReference type="ARBA" id="ARBA00023136"/>
    </source>
</evidence>
<keyword evidence="2 7" id="KW-1003">Cell membrane</keyword>
<keyword evidence="3 7" id="KW-0808">Transferase</keyword>
<keyword evidence="9" id="KW-1185">Reference proteome</keyword>
<feature type="transmembrane region" description="Helical" evidence="7">
    <location>
        <begin position="257"/>
        <end position="276"/>
    </location>
</feature>
<dbReference type="RefSeq" id="WP_411915016.1">
    <property type="nucleotide sequence ID" value="NZ_BAAFSF010000001.1"/>
</dbReference>
<protein>
    <recommendedName>
        <fullName evidence="7">Phosphatidylglycerol--prolipoprotein diacylglyceryl transferase</fullName>
        <ecNumber evidence="7">2.5.1.145</ecNumber>
    </recommendedName>
</protein>
<comment type="similarity">
    <text evidence="1 7">Belongs to the Lgt family.</text>
</comment>
<gene>
    <name evidence="7 8" type="primary">lgt</name>
    <name evidence="8" type="ORF">Tsumi_03080</name>
</gene>
<feature type="transmembrane region" description="Helical" evidence="7">
    <location>
        <begin position="218"/>
        <end position="237"/>
    </location>
</feature>
<evidence type="ECO:0000256" key="7">
    <source>
        <dbReference type="HAMAP-Rule" id="MF_01147"/>
    </source>
</evidence>
<comment type="caution">
    <text evidence="8">The sequence shown here is derived from an EMBL/GenBank/DDBJ whole genome shotgun (WGS) entry which is preliminary data.</text>
</comment>
<keyword evidence="4 7" id="KW-0812">Transmembrane</keyword>
<dbReference type="PANTHER" id="PTHR30589:SF0">
    <property type="entry name" value="PHOSPHATIDYLGLYCEROL--PROLIPOPROTEIN DIACYLGLYCERYL TRANSFERASE"/>
    <property type="match status" value="1"/>
</dbReference>
<keyword evidence="6 7" id="KW-0472">Membrane</keyword>
<feature type="binding site" evidence="7">
    <location>
        <position position="143"/>
    </location>
    <ligand>
        <name>a 1,2-diacyl-sn-glycero-3-phospho-(1'-sn-glycerol)</name>
        <dbReference type="ChEBI" id="CHEBI:64716"/>
    </ligand>
</feature>
<dbReference type="GO" id="GO:0016740">
    <property type="term" value="F:transferase activity"/>
    <property type="evidence" value="ECO:0007669"/>
    <property type="project" value="UniProtKB-KW"/>
</dbReference>
<dbReference type="Pfam" id="PF01790">
    <property type="entry name" value="LGT"/>
    <property type="match status" value="1"/>
</dbReference>
<evidence type="ECO:0000256" key="3">
    <source>
        <dbReference type="ARBA" id="ARBA00022679"/>
    </source>
</evidence>
<feature type="transmembrane region" description="Helical" evidence="7">
    <location>
        <begin position="55"/>
        <end position="74"/>
    </location>
</feature>
<comment type="pathway">
    <text evidence="7">Protein modification; lipoprotein biosynthesis (diacylglyceryl transfer).</text>
</comment>
<evidence type="ECO:0000256" key="1">
    <source>
        <dbReference type="ARBA" id="ARBA00007150"/>
    </source>
</evidence>
<dbReference type="Proteomes" id="UP001628220">
    <property type="component" value="Unassembled WGS sequence"/>
</dbReference>
<comment type="subcellular location">
    <subcellularLocation>
        <location evidence="7">Cell membrane</location>
        <topology evidence="7">Multi-pass membrane protein</topology>
    </subcellularLocation>
</comment>
<organism evidence="8 9">
    <name type="scientific">Porphyromonas miyakawae</name>
    <dbReference type="NCBI Taxonomy" id="3137470"/>
    <lineage>
        <taxon>Bacteria</taxon>
        <taxon>Pseudomonadati</taxon>
        <taxon>Bacteroidota</taxon>
        <taxon>Bacteroidia</taxon>
        <taxon>Bacteroidales</taxon>
        <taxon>Porphyromonadaceae</taxon>
        <taxon>Porphyromonas</taxon>
    </lineage>
</organism>
<feature type="transmembrane region" description="Helical" evidence="7">
    <location>
        <begin position="23"/>
        <end position="43"/>
    </location>
</feature>
<keyword evidence="5 7" id="KW-1133">Transmembrane helix</keyword>
<dbReference type="PANTHER" id="PTHR30589">
    <property type="entry name" value="PROLIPOPROTEIN DIACYLGLYCERYL TRANSFERASE"/>
    <property type="match status" value="1"/>
</dbReference>
<dbReference type="EMBL" id="BAAFSF010000001">
    <property type="protein sequence ID" value="GAB1251204.1"/>
    <property type="molecule type" value="Genomic_DNA"/>
</dbReference>
<dbReference type="InterPro" id="IPR001640">
    <property type="entry name" value="Lgt"/>
</dbReference>
<name>A0ABQ0E0L1_9PORP</name>
<evidence type="ECO:0000313" key="9">
    <source>
        <dbReference type="Proteomes" id="UP001628220"/>
    </source>
</evidence>
<reference evidence="8 9" key="1">
    <citation type="journal article" date="2025" name="Int. J. Syst. Evol. Microbiol.">
        <title>Desulfovibrio falkowii sp. nov., Porphyromonas miyakawae sp. nov., Mediterraneibacter flintii sp. nov. and Owariibacterium komagatae gen. nov., sp. nov., isolated from human faeces.</title>
        <authorList>
            <person name="Hamaguchi T."/>
            <person name="Ohara M."/>
            <person name="Hisatomi A."/>
            <person name="Sekiguchi K."/>
            <person name="Takeda J.I."/>
            <person name="Ueyama J."/>
            <person name="Ito M."/>
            <person name="Nishiwaki H."/>
            <person name="Ogi T."/>
            <person name="Hirayama M."/>
            <person name="Ohkuma M."/>
            <person name="Sakamoto M."/>
            <person name="Ohno K."/>
        </authorList>
    </citation>
    <scope>NUCLEOTIDE SEQUENCE [LARGE SCALE GENOMIC DNA]</scope>
    <source>
        <strain evidence="8 9">13CB11C</strain>
    </source>
</reference>
<comment type="function">
    <text evidence="7">Catalyzes the transfer of the diacylglyceryl group from phosphatidylglycerol to the sulfhydryl group of the N-terminal cysteine of a prolipoprotein, the first step in the formation of mature lipoproteins.</text>
</comment>
<proteinExistence type="inferred from homology"/>
<sequence length="292" mass="33649">MMILNYIDWNVNPEIFNLFGRGVRWYGLLFGTGLLVFAPWIAWRMWKHEGLNEKWFDTLYWTVVISAIVGARLGHCLFYDPAYYLSDPVEILKVWEGGFASHGGTIGIILGVWWFSRKVSKKPIVWTLDRVAVPTGLAAAMIRMGNLMNSEIFGGPTTLPWGFKFYRSHEWVQLCRQEGYEVACHPTAIYEALCYLLVFGICMWLYWKRDAARRRPGLILGVFLTGTFLSRFFVEMLKLVQEPWELNMVAKIGLNQGQVLSIPFMIVGIVLIIWSLRKPAKEVPSLTQKRSL</sequence>
<feature type="transmembrane region" description="Helical" evidence="7">
    <location>
        <begin position="94"/>
        <end position="115"/>
    </location>
</feature>
<dbReference type="NCBIfam" id="TIGR00544">
    <property type="entry name" value="lgt"/>
    <property type="match status" value="1"/>
</dbReference>
<comment type="catalytic activity">
    <reaction evidence="7">
        <text>L-cysteinyl-[prolipoprotein] + a 1,2-diacyl-sn-glycero-3-phospho-(1'-sn-glycerol) = an S-1,2-diacyl-sn-glyceryl-L-cysteinyl-[prolipoprotein] + sn-glycerol 1-phosphate + H(+)</text>
        <dbReference type="Rhea" id="RHEA:56712"/>
        <dbReference type="Rhea" id="RHEA-COMP:14679"/>
        <dbReference type="Rhea" id="RHEA-COMP:14680"/>
        <dbReference type="ChEBI" id="CHEBI:15378"/>
        <dbReference type="ChEBI" id="CHEBI:29950"/>
        <dbReference type="ChEBI" id="CHEBI:57685"/>
        <dbReference type="ChEBI" id="CHEBI:64716"/>
        <dbReference type="ChEBI" id="CHEBI:140658"/>
        <dbReference type="EC" id="2.5.1.145"/>
    </reaction>
</comment>
<evidence type="ECO:0000256" key="2">
    <source>
        <dbReference type="ARBA" id="ARBA00022475"/>
    </source>
</evidence>
<dbReference type="EC" id="2.5.1.145" evidence="7"/>
<dbReference type="HAMAP" id="MF_01147">
    <property type="entry name" value="Lgt"/>
    <property type="match status" value="1"/>
</dbReference>